<dbReference type="SFLD" id="SFLDG01129">
    <property type="entry name" value="C1.5:_HAD__Beta-PGM__Phosphata"/>
    <property type="match status" value="1"/>
</dbReference>
<protein>
    <recommendedName>
        <fullName evidence="3">Phosphoserine phosphatase</fullName>
        <shortName evidence="3">PSP</shortName>
        <ecNumber evidence="3">3.1.3.3</ecNumber>
    </recommendedName>
</protein>
<comment type="caution">
    <text evidence="4">The sequence shown here is derived from an EMBL/GenBank/DDBJ whole genome shotgun (WGS) entry which is preliminary data.</text>
</comment>
<dbReference type="SUPFAM" id="SSF56784">
    <property type="entry name" value="HAD-like"/>
    <property type="match status" value="1"/>
</dbReference>
<evidence type="ECO:0000256" key="3">
    <source>
        <dbReference type="HAMAP-Rule" id="MF_02240"/>
    </source>
</evidence>
<keyword evidence="5" id="KW-1185">Reference proteome</keyword>
<comment type="function">
    <text evidence="3">Catalyzes the last step of the phosphorylated serine biosynthetic pathway, i.e. dephosphorylation of O-phospho-L-serine to form L-serine.</text>
</comment>
<dbReference type="NCBIfam" id="TIGR01549">
    <property type="entry name" value="HAD-SF-IA-v1"/>
    <property type="match status" value="1"/>
</dbReference>
<dbReference type="InterPro" id="IPR023214">
    <property type="entry name" value="HAD_sf"/>
</dbReference>
<dbReference type="Proteomes" id="UP001389717">
    <property type="component" value="Unassembled WGS sequence"/>
</dbReference>
<dbReference type="InterPro" id="IPR036412">
    <property type="entry name" value="HAD-like_sf"/>
</dbReference>
<evidence type="ECO:0000313" key="5">
    <source>
        <dbReference type="Proteomes" id="UP001389717"/>
    </source>
</evidence>
<evidence type="ECO:0000256" key="2">
    <source>
        <dbReference type="ARBA" id="ARBA00022842"/>
    </source>
</evidence>
<evidence type="ECO:0000256" key="1">
    <source>
        <dbReference type="ARBA" id="ARBA00022801"/>
    </source>
</evidence>
<proteinExistence type="inferred from homology"/>
<dbReference type="GO" id="GO:0016787">
    <property type="term" value="F:hydrolase activity"/>
    <property type="evidence" value="ECO:0007669"/>
    <property type="project" value="UniProtKB-KW"/>
</dbReference>
<keyword evidence="3" id="KW-0170">Cobalt</keyword>
<reference evidence="4 5" key="1">
    <citation type="submission" date="2024-04" db="EMBL/GenBank/DDBJ databases">
        <title>Bacillus oryzaecorticis sp. nov., a moderately halophilic bacterium isolated from rice husks.</title>
        <authorList>
            <person name="Zhu H.-S."/>
        </authorList>
    </citation>
    <scope>NUCLEOTIDE SEQUENCE [LARGE SCALE GENOMIC DNA]</scope>
    <source>
        <strain evidence="4 5">ZC255</strain>
    </source>
</reference>
<dbReference type="PANTHER" id="PTHR46470:SF3">
    <property type="entry name" value="N-ACYLNEURAMINATE-9-PHOSPHATASE"/>
    <property type="match status" value="1"/>
</dbReference>
<sequence length="261" mass="30287">MIKAIFFDLDDTLLWDSKSIQCAFDETCKYAGTKVDIEPGRLEREVRTSARELYSSYETYEFTQMIGINPFEGLWGDFIDEHHEQFLKMREIVPAYREKAWTNGLQSLGIDDNALGKELAERFRIERKKHPFVYPDTFHILNMLKDDYVLVLMTNGSPHLQQLKLQMTQELVPYFEEIVISGSIGRGKPDTAMFIHALDRLSLSKDEVIMVGDNLKTDILGAKRAGIKNVWINRHEHKPEGVIPDYELKELTELLDLLKQF</sequence>
<dbReference type="PANTHER" id="PTHR46470">
    <property type="entry name" value="N-ACYLNEURAMINATE-9-PHOSPHATASE"/>
    <property type="match status" value="1"/>
</dbReference>
<keyword evidence="3" id="KW-0028">Amino-acid biosynthesis</keyword>
<dbReference type="InterPro" id="IPR044266">
    <property type="entry name" value="PSP_YsaA"/>
</dbReference>
<dbReference type="HAMAP" id="MF_02240">
    <property type="entry name" value="PSP"/>
    <property type="match status" value="1"/>
</dbReference>
<name>A0ABU9KA13_9BACI</name>
<comment type="cofactor">
    <cofactor evidence="3">
        <name>Mg(2+)</name>
        <dbReference type="ChEBI" id="CHEBI:18420"/>
    </cofactor>
    <cofactor evidence="3">
        <name>Co(2+)</name>
        <dbReference type="ChEBI" id="CHEBI:48828"/>
    </cofactor>
</comment>
<keyword evidence="2 3" id="KW-0460">Magnesium</keyword>
<dbReference type="Pfam" id="PF00702">
    <property type="entry name" value="Hydrolase"/>
    <property type="match status" value="1"/>
</dbReference>
<comment type="similarity">
    <text evidence="3">Belongs to the HAD-like hydrolase superfamily.</text>
</comment>
<keyword evidence="1 3" id="KW-0378">Hydrolase</keyword>
<dbReference type="EMBL" id="JBBYAF010000012">
    <property type="protein sequence ID" value="MEL3972275.1"/>
    <property type="molecule type" value="Genomic_DNA"/>
</dbReference>
<keyword evidence="3" id="KW-0718">Serine biosynthesis</keyword>
<gene>
    <name evidence="4" type="ORF">AAEO50_08295</name>
</gene>
<dbReference type="RefSeq" id="WP_341982385.1">
    <property type="nucleotide sequence ID" value="NZ_JBBYAF010000012.1"/>
</dbReference>
<dbReference type="Gene3D" id="3.40.50.1000">
    <property type="entry name" value="HAD superfamily/HAD-like"/>
    <property type="match status" value="1"/>
</dbReference>
<dbReference type="InterPro" id="IPR051400">
    <property type="entry name" value="HAD-like_hydrolase"/>
</dbReference>
<comment type="catalytic activity">
    <reaction evidence="3">
        <text>O-phospho-L-serine + H2O = L-serine + phosphate</text>
        <dbReference type="Rhea" id="RHEA:21208"/>
        <dbReference type="ChEBI" id="CHEBI:15377"/>
        <dbReference type="ChEBI" id="CHEBI:33384"/>
        <dbReference type="ChEBI" id="CHEBI:43474"/>
        <dbReference type="ChEBI" id="CHEBI:57524"/>
        <dbReference type="EC" id="3.1.3.3"/>
    </reaction>
</comment>
<comment type="pathway">
    <text evidence="3">Amino-acid biosynthesis; L-serine biosynthesis; L-serine from 3-phospho-D-glycerate: step 3/3.</text>
</comment>
<dbReference type="EC" id="3.1.3.3" evidence="3"/>
<dbReference type="InterPro" id="IPR006439">
    <property type="entry name" value="HAD-SF_hydro_IA"/>
</dbReference>
<comment type="catalytic activity">
    <reaction evidence="3">
        <text>O-phospho-D-serine + H2O = D-serine + phosphate</text>
        <dbReference type="Rhea" id="RHEA:24873"/>
        <dbReference type="ChEBI" id="CHEBI:15377"/>
        <dbReference type="ChEBI" id="CHEBI:35247"/>
        <dbReference type="ChEBI" id="CHEBI:43474"/>
        <dbReference type="ChEBI" id="CHEBI:58680"/>
        <dbReference type="EC" id="3.1.3.3"/>
    </reaction>
</comment>
<dbReference type="Gene3D" id="1.20.120.1600">
    <property type="match status" value="1"/>
</dbReference>
<evidence type="ECO:0000313" key="4">
    <source>
        <dbReference type="EMBL" id="MEL3972275.1"/>
    </source>
</evidence>
<accession>A0ABU9KA13</accession>
<dbReference type="SFLD" id="SFLDS00003">
    <property type="entry name" value="Haloacid_Dehalogenase"/>
    <property type="match status" value="1"/>
</dbReference>
<organism evidence="4 5">
    <name type="scientific">Rossellomorea oryzaecorticis</name>
    <dbReference type="NCBI Taxonomy" id="1396505"/>
    <lineage>
        <taxon>Bacteria</taxon>
        <taxon>Bacillati</taxon>
        <taxon>Bacillota</taxon>
        <taxon>Bacilli</taxon>
        <taxon>Bacillales</taxon>
        <taxon>Bacillaceae</taxon>
        <taxon>Rossellomorea</taxon>
    </lineage>
</organism>